<evidence type="ECO:0000256" key="1">
    <source>
        <dbReference type="SAM" id="MobiDB-lite"/>
    </source>
</evidence>
<evidence type="ECO:0000313" key="3">
    <source>
        <dbReference type="Proteomes" id="UP000324222"/>
    </source>
</evidence>
<protein>
    <submittedName>
        <fullName evidence="2">Uncharacterized protein</fullName>
    </submittedName>
</protein>
<feature type="compositionally biased region" description="Low complexity" evidence="1">
    <location>
        <begin position="118"/>
        <end position="149"/>
    </location>
</feature>
<reference evidence="2 3" key="1">
    <citation type="submission" date="2019-05" db="EMBL/GenBank/DDBJ databases">
        <title>Another draft genome of Portunus trituberculatus and its Hox gene families provides insights of decapod evolution.</title>
        <authorList>
            <person name="Jeong J.-H."/>
            <person name="Song I."/>
            <person name="Kim S."/>
            <person name="Choi T."/>
            <person name="Kim D."/>
            <person name="Ryu S."/>
            <person name="Kim W."/>
        </authorList>
    </citation>
    <scope>NUCLEOTIDE SEQUENCE [LARGE SCALE GENOMIC DNA]</scope>
    <source>
        <tissue evidence="2">Muscle</tissue>
    </source>
</reference>
<gene>
    <name evidence="2" type="ORF">E2C01_031391</name>
</gene>
<name>A0A5B7EWP4_PORTR</name>
<evidence type="ECO:0000313" key="2">
    <source>
        <dbReference type="EMBL" id="MPC37895.1"/>
    </source>
</evidence>
<dbReference type="AlphaFoldDB" id="A0A5B7EWP4"/>
<proteinExistence type="predicted"/>
<sequence>MRSLYLVTCSHLYLTSTSRLPASTCLTQRQLTLHPRKVRKEKRKDKQEEREAVSVIVNWSHRPPPPRRGRSTCPQQPHPHHPYLPLTPPTPLTPTLSPAASPPMCLVLPWLTDTSVHPHTTTPPQHTYLTTTTDPNATSSSCTPSTTTTIHSLAPPYLHSSLSPPQRHPTPFPSVSPAGLPSETQPGGQFRLARAPRTHKLRAISSSHASARHSGHRYTHADPPAAPRPRDGPSAGQWATPERRQVIIPATHEHRYPPFPSLSLLLLFPLPPVASRELGGAGSEDWTPGLAAAADLRRHLLQRDTVCTPALHTIPIHSPCFHYPGPCLHSYSHAFYILSAILCTNITSVCLTHTPIHAPSLPSIPALLPFRLPSSNEGYADLSLDTHPRQTHQSN</sequence>
<feature type="region of interest" description="Disordered" evidence="1">
    <location>
        <begin position="36"/>
        <end position="97"/>
    </location>
</feature>
<comment type="caution">
    <text evidence="2">The sequence shown here is derived from an EMBL/GenBank/DDBJ whole genome shotgun (WGS) entry which is preliminary data.</text>
</comment>
<feature type="region of interest" description="Disordered" evidence="1">
    <location>
        <begin position="118"/>
        <end position="239"/>
    </location>
</feature>
<organism evidence="2 3">
    <name type="scientific">Portunus trituberculatus</name>
    <name type="common">Swimming crab</name>
    <name type="synonym">Neptunus trituberculatus</name>
    <dbReference type="NCBI Taxonomy" id="210409"/>
    <lineage>
        <taxon>Eukaryota</taxon>
        <taxon>Metazoa</taxon>
        <taxon>Ecdysozoa</taxon>
        <taxon>Arthropoda</taxon>
        <taxon>Crustacea</taxon>
        <taxon>Multicrustacea</taxon>
        <taxon>Malacostraca</taxon>
        <taxon>Eumalacostraca</taxon>
        <taxon>Eucarida</taxon>
        <taxon>Decapoda</taxon>
        <taxon>Pleocyemata</taxon>
        <taxon>Brachyura</taxon>
        <taxon>Eubrachyura</taxon>
        <taxon>Portunoidea</taxon>
        <taxon>Portunidae</taxon>
        <taxon>Portuninae</taxon>
        <taxon>Portunus</taxon>
    </lineage>
</organism>
<keyword evidence="3" id="KW-1185">Reference proteome</keyword>
<accession>A0A5B7EWP4</accession>
<dbReference type="Proteomes" id="UP000324222">
    <property type="component" value="Unassembled WGS sequence"/>
</dbReference>
<dbReference type="EMBL" id="VSRR010003917">
    <property type="protein sequence ID" value="MPC37895.1"/>
    <property type="molecule type" value="Genomic_DNA"/>
</dbReference>